<sequence length="59" mass="6748">MKPRESKEEAVLKQYVNKLSVSFLTDVKQQFSSVILKAATDHLNIKETVDPDIKITFPK</sequence>
<name>H1LBV4_9LACO</name>
<comment type="caution">
    <text evidence="1">The sequence shown here is derived from an EMBL/GenBank/DDBJ whole genome shotgun (WGS) entry which is preliminary data.</text>
</comment>
<dbReference type="HOGENOM" id="CLU_2954763_0_0_9"/>
<dbReference type="AlphaFoldDB" id="H1LBV4"/>
<accession>H1LBV4</accession>
<organism evidence="1 2">
    <name type="scientific">Lentilactobacillus kisonensis F0435</name>
    <dbReference type="NCBI Taxonomy" id="797516"/>
    <lineage>
        <taxon>Bacteria</taxon>
        <taxon>Bacillati</taxon>
        <taxon>Bacillota</taxon>
        <taxon>Bacilli</taxon>
        <taxon>Lactobacillales</taxon>
        <taxon>Lactobacillaceae</taxon>
        <taxon>Lentilactobacillus</taxon>
    </lineage>
</organism>
<dbReference type="PATRIC" id="fig|797516.3.peg.56"/>
<dbReference type="Proteomes" id="UP000005025">
    <property type="component" value="Unassembled WGS sequence"/>
</dbReference>
<evidence type="ECO:0000313" key="1">
    <source>
        <dbReference type="EMBL" id="EHO54504.1"/>
    </source>
</evidence>
<reference evidence="1 2" key="1">
    <citation type="submission" date="2011-09" db="EMBL/GenBank/DDBJ databases">
        <authorList>
            <person name="Weinstock G."/>
            <person name="Sodergren E."/>
            <person name="Clifton S."/>
            <person name="Fulton L."/>
            <person name="Fulton B."/>
            <person name="Courtney L."/>
            <person name="Fronick C."/>
            <person name="Harrison M."/>
            <person name="Strong C."/>
            <person name="Farmer C."/>
            <person name="Delahaunty K."/>
            <person name="Markovic C."/>
            <person name="Hall O."/>
            <person name="Minx P."/>
            <person name="Tomlinson C."/>
            <person name="Mitreva M."/>
            <person name="Hou S."/>
            <person name="Chen J."/>
            <person name="Wollam A."/>
            <person name="Pepin K.H."/>
            <person name="Johnson M."/>
            <person name="Bhonagiri V."/>
            <person name="Zhang X."/>
            <person name="Suruliraj S."/>
            <person name="Warren W."/>
            <person name="Chinwalla A."/>
            <person name="Mardis E.R."/>
            <person name="Wilson R.K."/>
        </authorList>
    </citation>
    <scope>NUCLEOTIDE SEQUENCE [LARGE SCALE GENOMIC DNA]</scope>
    <source>
        <strain evidence="1 2">F0435</strain>
    </source>
</reference>
<proteinExistence type="predicted"/>
<gene>
    <name evidence="1" type="ORF">HMPREF9104_00065</name>
</gene>
<protein>
    <submittedName>
        <fullName evidence="1">Uncharacterized protein</fullName>
    </submittedName>
</protein>
<evidence type="ECO:0000313" key="2">
    <source>
        <dbReference type="Proteomes" id="UP000005025"/>
    </source>
</evidence>
<dbReference type="EMBL" id="AGRJ01000008">
    <property type="protein sequence ID" value="EHO54504.1"/>
    <property type="molecule type" value="Genomic_DNA"/>
</dbReference>